<dbReference type="InterPro" id="IPR043129">
    <property type="entry name" value="ATPase_NBD"/>
</dbReference>
<sequence length="359" mass="40249">MERYISVDAGKFGTKVAEYLKEKDTVRVFQFRTKIGAGDFRDDAIENDTFIIGVKDKVFKVGNGARGDGAELETSKQSIVHKNCTMAAVAKLVSDNEVDTVNLAVGLPAKEWAVVSKREDYKDFMFPGSTIEVKIKESSTSPVKTKKFKINKEKSCVFPESIGALFMDDSPKVTPTSYIGVLDLGNLNLNATLWQGIELQQDESITSELGGSILIQEVSQELSAEFSRCDEKYVAQMLKKVPEKRHLTPRVKNPNDKDEAKYNQKIIDDSRELIHKIELDHAKKVKRCCDGRNWSIDYMDIVAIGGTSSIIKDELKEVFGNITILKNSEMCNALGFLRMLCSRMPEINKVIPLTDIKNF</sequence>
<dbReference type="RefSeq" id="WP_117718025.1">
    <property type="nucleotide sequence ID" value="NZ_QSTP01000001.1"/>
</dbReference>
<protein>
    <submittedName>
        <fullName evidence="1">Uncharacterized protein</fullName>
    </submittedName>
</protein>
<name>A0A3E4YKG8_9FIRM</name>
<dbReference type="Proteomes" id="UP000260758">
    <property type="component" value="Unassembled WGS sequence"/>
</dbReference>
<dbReference type="EMBL" id="QSTP01000001">
    <property type="protein sequence ID" value="RGM75267.1"/>
    <property type="molecule type" value="Genomic_DNA"/>
</dbReference>
<evidence type="ECO:0000313" key="1">
    <source>
        <dbReference type="EMBL" id="RGM75267.1"/>
    </source>
</evidence>
<gene>
    <name evidence="1" type="ORF">DXB99_01680</name>
</gene>
<dbReference type="AlphaFoldDB" id="A0A3E4YKG8"/>
<comment type="caution">
    <text evidence="1">The sequence shown here is derived from an EMBL/GenBank/DDBJ whole genome shotgun (WGS) entry which is preliminary data.</text>
</comment>
<dbReference type="SUPFAM" id="SSF53067">
    <property type="entry name" value="Actin-like ATPase domain"/>
    <property type="match status" value="2"/>
</dbReference>
<organism evidence="1 2">
    <name type="scientific">Agathobacter rectalis</name>
    <dbReference type="NCBI Taxonomy" id="39491"/>
    <lineage>
        <taxon>Bacteria</taxon>
        <taxon>Bacillati</taxon>
        <taxon>Bacillota</taxon>
        <taxon>Clostridia</taxon>
        <taxon>Lachnospirales</taxon>
        <taxon>Lachnospiraceae</taxon>
        <taxon>Agathobacter</taxon>
    </lineage>
</organism>
<reference evidence="1 2" key="1">
    <citation type="submission" date="2018-08" db="EMBL/GenBank/DDBJ databases">
        <title>A genome reference for cultivated species of the human gut microbiota.</title>
        <authorList>
            <person name="Zou Y."/>
            <person name="Xue W."/>
            <person name="Luo G."/>
        </authorList>
    </citation>
    <scope>NUCLEOTIDE SEQUENCE [LARGE SCALE GENOMIC DNA]</scope>
    <source>
        <strain evidence="1 2">OM07-13</strain>
    </source>
</reference>
<proteinExistence type="predicted"/>
<accession>A0A3E4YKG8</accession>
<dbReference type="Gene3D" id="3.30.420.40">
    <property type="match status" value="2"/>
</dbReference>
<evidence type="ECO:0000313" key="2">
    <source>
        <dbReference type="Proteomes" id="UP000260758"/>
    </source>
</evidence>